<dbReference type="Gene3D" id="3.30.70.330">
    <property type="match status" value="2"/>
</dbReference>
<accession>A0A8S9YAF9</accession>
<protein>
    <recommendedName>
        <fullName evidence="5">RRM domain-containing protein</fullName>
    </recommendedName>
</protein>
<feature type="domain" description="RRM" evidence="5">
    <location>
        <begin position="99"/>
        <end position="176"/>
    </location>
</feature>
<feature type="compositionally biased region" description="Polar residues" evidence="4">
    <location>
        <begin position="565"/>
        <end position="574"/>
    </location>
</feature>
<evidence type="ECO:0000256" key="2">
    <source>
        <dbReference type="ARBA" id="ARBA00022884"/>
    </source>
</evidence>
<keyword evidence="1" id="KW-0677">Repeat</keyword>
<keyword evidence="2 3" id="KW-0694">RNA-binding</keyword>
<dbReference type="InterPro" id="IPR012677">
    <property type="entry name" value="Nucleotide-bd_a/b_plait_sf"/>
</dbReference>
<dbReference type="SUPFAM" id="SSF54928">
    <property type="entry name" value="RNA-binding domain, RBD"/>
    <property type="match status" value="2"/>
</dbReference>
<dbReference type="PANTHER" id="PTHR48032:SF6">
    <property type="entry name" value="RNA-BINDING (RRM_RBD_RNP MOTIFS) FAMILY PROTEIN"/>
    <property type="match status" value="1"/>
</dbReference>
<evidence type="ECO:0000256" key="3">
    <source>
        <dbReference type="PROSITE-ProRule" id="PRU00176"/>
    </source>
</evidence>
<dbReference type="EMBL" id="JTDE01022170">
    <property type="protein sequence ID" value="KAF7231983.1"/>
    <property type="molecule type" value="Genomic_DNA"/>
</dbReference>
<dbReference type="GO" id="GO:0003729">
    <property type="term" value="F:mRNA binding"/>
    <property type="evidence" value="ECO:0007669"/>
    <property type="project" value="TreeGrafter"/>
</dbReference>
<dbReference type="CDD" id="cd12325">
    <property type="entry name" value="RRM1_hnRNPA_hnRNPD_like"/>
    <property type="match status" value="1"/>
</dbReference>
<dbReference type="InterPro" id="IPR000504">
    <property type="entry name" value="RRM_dom"/>
</dbReference>
<keyword evidence="7" id="KW-1185">Reference proteome</keyword>
<feature type="region of interest" description="Disordered" evidence="4">
    <location>
        <begin position="555"/>
        <end position="574"/>
    </location>
</feature>
<evidence type="ECO:0000256" key="1">
    <source>
        <dbReference type="ARBA" id="ARBA00022737"/>
    </source>
</evidence>
<evidence type="ECO:0000256" key="4">
    <source>
        <dbReference type="SAM" id="MobiDB-lite"/>
    </source>
</evidence>
<dbReference type="OrthoDB" id="1875751at2759"/>
<name>A0A8S9YAF9_9TREM</name>
<organism evidence="6 7">
    <name type="scientific">Paragonimus skrjabini miyazakii</name>
    <dbReference type="NCBI Taxonomy" id="59628"/>
    <lineage>
        <taxon>Eukaryota</taxon>
        <taxon>Metazoa</taxon>
        <taxon>Spiralia</taxon>
        <taxon>Lophotrochozoa</taxon>
        <taxon>Platyhelminthes</taxon>
        <taxon>Trematoda</taxon>
        <taxon>Digenea</taxon>
        <taxon>Plagiorchiida</taxon>
        <taxon>Troglotremata</taxon>
        <taxon>Troglotrematidae</taxon>
        <taxon>Paragonimus</taxon>
    </lineage>
</organism>
<dbReference type="PANTHER" id="PTHR48032">
    <property type="entry name" value="RNA-BINDING PROTEIN MUSASHI HOMOLOG RBP6"/>
    <property type="match status" value="1"/>
</dbReference>
<dbReference type="AlphaFoldDB" id="A0A8S9YAF9"/>
<dbReference type="GO" id="GO:0006417">
    <property type="term" value="P:regulation of translation"/>
    <property type="evidence" value="ECO:0007669"/>
    <property type="project" value="TreeGrafter"/>
</dbReference>
<sequence length="574" mass="60422">MMAVDAQGNEVGKLFVGGLHQSTTNDSLKAYFSQFGDIEESIVMMDNRTGRSRGFGYIKFKENTTVDSVLAQKPHVIDQKEVDPKRCNVNMKGKNRRSLKVFVGGIAFEHDEATIRSFFSKYGRVTDVNLLTSPDKQRHRGFAFVGFDDEEVVRNLIRLHYLNIDGKQVEVKAMEPPISQRVGYASFPGGPLPQANGRAVRGGRSGHFTQVQPNDYAPWNQWAGVGGAGWNPTGCPPGPNPPWVQSAVGWNAGDGTGAVANHHGPQSGTGTASHISNLGHTTGVGWPDQQGAASNGWMPSGWGAQVPGSTMNNGVQNISDEIFFNAQPQQQRKPRPTWDSLCYQALTSGTNSVANPGELVSSLDNWNHSTAAANALCHLAPLQMGSGLTANATGGAEWNQVNAPGSVSNHHWTGHNSSSVSMTGTNANSQGGAGANGLQGGFLNDHSAAPHQNGAVMAAVAAAAAAFRMTGSGGAALTQWPSAPGHGDPGFFDYPVDPSNVGNLKLDEALYRSAGGYGLASASGPANHNPVGMQHPSANGLMPGDWRAVASHPGGGANSVPGFHPTTQQHLYKR</sequence>
<comment type="caution">
    <text evidence="6">The sequence shown here is derived from an EMBL/GenBank/DDBJ whole genome shotgun (WGS) entry which is preliminary data.</text>
</comment>
<dbReference type="PROSITE" id="PS50102">
    <property type="entry name" value="RRM"/>
    <property type="match status" value="2"/>
</dbReference>
<gene>
    <name evidence="6" type="ORF">EG68_09881</name>
</gene>
<dbReference type="Pfam" id="PF00076">
    <property type="entry name" value="RRM_1"/>
    <property type="match status" value="2"/>
</dbReference>
<dbReference type="SMART" id="SM00360">
    <property type="entry name" value="RRM"/>
    <property type="match status" value="2"/>
</dbReference>
<feature type="domain" description="RRM" evidence="5">
    <location>
        <begin position="12"/>
        <end position="94"/>
    </location>
</feature>
<reference evidence="6" key="1">
    <citation type="submission" date="2019-07" db="EMBL/GenBank/DDBJ databases">
        <title>Annotation for the trematode Paragonimus miyazaki's.</title>
        <authorList>
            <person name="Choi Y.-J."/>
        </authorList>
    </citation>
    <scope>NUCLEOTIDE SEQUENCE</scope>
    <source>
        <strain evidence="6">Japan</strain>
    </source>
</reference>
<evidence type="ECO:0000313" key="6">
    <source>
        <dbReference type="EMBL" id="KAF7231983.1"/>
    </source>
</evidence>
<dbReference type="Proteomes" id="UP000822476">
    <property type="component" value="Unassembled WGS sequence"/>
</dbReference>
<evidence type="ECO:0000259" key="5">
    <source>
        <dbReference type="PROSITE" id="PS50102"/>
    </source>
</evidence>
<evidence type="ECO:0000313" key="7">
    <source>
        <dbReference type="Proteomes" id="UP000822476"/>
    </source>
</evidence>
<proteinExistence type="predicted"/>
<dbReference type="InterPro" id="IPR035979">
    <property type="entry name" value="RBD_domain_sf"/>
</dbReference>